<proteinExistence type="predicted"/>
<dbReference type="EMBL" id="VUJX02000004">
    <property type="protein sequence ID" value="KAL0937116.1"/>
    <property type="molecule type" value="Genomic_DNA"/>
</dbReference>
<accession>A0ACC3YZM6</accession>
<comment type="caution">
    <text evidence="1">The sequence shown here is derived from an EMBL/GenBank/DDBJ whole genome shotgun (WGS) entry which is preliminary data.</text>
</comment>
<keyword evidence="2" id="KW-1185">Reference proteome</keyword>
<evidence type="ECO:0000313" key="1">
    <source>
        <dbReference type="EMBL" id="KAL0937116.1"/>
    </source>
</evidence>
<name>A0ACC3YZM6_COLTU</name>
<sequence length="294" mass="31022">MAKQAGLSLASIFLLSGSIVLLLFVILAGVRDTAPLNNTYFLEGDTSGITGARNGLTRWTYFYYCNDENTGCWGPWPAPAFGWAWGRDAANVPSGLAGGHGGGTTSTEYFYLWRFGWVMYLIALFFMVVAWFGSFLACCGRLGSAIAFLVSASALFFLTVAVSLMTYVLFFPSPLPKCLTKVNNANCFSPAAQLSSRPATHSTQQAAKLLSVLTPSASAGVPGPPCFLLPSSSASVSAARSRAAVASPDSAASAACVAAGPLTSTRAVVLRRTTRKTNVLYRRNLLATTSCSSK</sequence>
<dbReference type="Proteomes" id="UP000805649">
    <property type="component" value="Unassembled WGS sequence"/>
</dbReference>
<protein>
    <submittedName>
        <fullName evidence="1">Cortical patch protein</fullName>
    </submittedName>
</protein>
<reference evidence="1 2" key="1">
    <citation type="journal article" date="2020" name="Phytopathology">
        <title>Genome Sequence Resources of Colletotrichum truncatum, C. plurivorum, C. musicola, and C. sojae: Four Species Pathogenic to Soybean (Glycine max).</title>
        <authorList>
            <person name="Rogerio F."/>
            <person name="Boufleur T.R."/>
            <person name="Ciampi-Guillardi M."/>
            <person name="Sukno S.A."/>
            <person name="Thon M.R."/>
            <person name="Massola Junior N.S."/>
            <person name="Baroncelli R."/>
        </authorList>
    </citation>
    <scope>NUCLEOTIDE SEQUENCE [LARGE SCALE GENOMIC DNA]</scope>
    <source>
        <strain evidence="1 2">CMES1059</strain>
    </source>
</reference>
<gene>
    <name evidence="1" type="ORF">CTRU02_206847</name>
</gene>
<organism evidence="1 2">
    <name type="scientific">Colletotrichum truncatum</name>
    <name type="common">Anthracnose fungus</name>
    <name type="synonym">Colletotrichum capsici</name>
    <dbReference type="NCBI Taxonomy" id="5467"/>
    <lineage>
        <taxon>Eukaryota</taxon>
        <taxon>Fungi</taxon>
        <taxon>Dikarya</taxon>
        <taxon>Ascomycota</taxon>
        <taxon>Pezizomycotina</taxon>
        <taxon>Sordariomycetes</taxon>
        <taxon>Hypocreomycetidae</taxon>
        <taxon>Glomerellales</taxon>
        <taxon>Glomerellaceae</taxon>
        <taxon>Colletotrichum</taxon>
        <taxon>Colletotrichum truncatum species complex</taxon>
    </lineage>
</organism>
<evidence type="ECO:0000313" key="2">
    <source>
        <dbReference type="Proteomes" id="UP000805649"/>
    </source>
</evidence>